<reference evidence="1" key="2">
    <citation type="journal article" date="2015" name="Data Brief">
        <title>Shoot transcriptome of the giant reed, Arundo donax.</title>
        <authorList>
            <person name="Barrero R.A."/>
            <person name="Guerrero F.D."/>
            <person name="Moolhuijzen P."/>
            <person name="Goolsby J.A."/>
            <person name="Tidwell J."/>
            <person name="Bellgard S.E."/>
            <person name="Bellgard M.I."/>
        </authorList>
    </citation>
    <scope>NUCLEOTIDE SEQUENCE</scope>
    <source>
        <tissue evidence="1">Shoot tissue taken approximately 20 cm above the soil surface</tissue>
    </source>
</reference>
<proteinExistence type="predicted"/>
<sequence>MFLYSNLIIFVVHRKRTTCALTCSLRSPQTYVPLHIIQFMFFKIDANECRLPIFPVIQPSFR</sequence>
<protein>
    <submittedName>
        <fullName evidence="1">Uncharacterized protein</fullName>
    </submittedName>
</protein>
<dbReference type="AlphaFoldDB" id="A0A0A9GMZ9"/>
<organism evidence="1">
    <name type="scientific">Arundo donax</name>
    <name type="common">Giant reed</name>
    <name type="synonym">Donax arundinaceus</name>
    <dbReference type="NCBI Taxonomy" id="35708"/>
    <lineage>
        <taxon>Eukaryota</taxon>
        <taxon>Viridiplantae</taxon>
        <taxon>Streptophyta</taxon>
        <taxon>Embryophyta</taxon>
        <taxon>Tracheophyta</taxon>
        <taxon>Spermatophyta</taxon>
        <taxon>Magnoliopsida</taxon>
        <taxon>Liliopsida</taxon>
        <taxon>Poales</taxon>
        <taxon>Poaceae</taxon>
        <taxon>PACMAD clade</taxon>
        <taxon>Arundinoideae</taxon>
        <taxon>Arundineae</taxon>
        <taxon>Arundo</taxon>
    </lineage>
</organism>
<accession>A0A0A9GMZ9</accession>
<name>A0A0A9GMZ9_ARUDO</name>
<evidence type="ECO:0000313" key="1">
    <source>
        <dbReference type="EMBL" id="JAE25867.1"/>
    </source>
</evidence>
<reference evidence="1" key="1">
    <citation type="submission" date="2014-09" db="EMBL/GenBank/DDBJ databases">
        <authorList>
            <person name="Magalhaes I.L.F."/>
            <person name="Oliveira U."/>
            <person name="Santos F.R."/>
            <person name="Vidigal T.H.D.A."/>
            <person name="Brescovit A.D."/>
            <person name="Santos A.J."/>
        </authorList>
    </citation>
    <scope>NUCLEOTIDE SEQUENCE</scope>
    <source>
        <tissue evidence="1">Shoot tissue taken approximately 20 cm above the soil surface</tissue>
    </source>
</reference>
<dbReference type="EMBL" id="GBRH01172029">
    <property type="protein sequence ID" value="JAE25867.1"/>
    <property type="molecule type" value="Transcribed_RNA"/>
</dbReference>